<keyword evidence="1" id="KW-0175">Coiled coil</keyword>
<gene>
    <name evidence="2" type="ORF">OSCT_0865</name>
</gene>
<accession>E1IC14</accession>
<evidence type="ECO:0000313" key="3">
    <source>
        <dbReference type="Proteomes" id="UP000054010"/>
    </source>
</evidence>
<dbReference type="HOGENOM" id="CLU_1371024_0_0_0"/>
<dbReference type="AlphaFoldDB" id="E1IC14"/>
<evidence type="ECO:0000313" key="2">
    <source>
        <dbReference type="EMBL" id="EFO81276.1"/>
    </source>
</evidence>
<protein>
    <submittedName>
        <fullName evidence="2">Uncharacterized protein</fullName>
    </submittedName>
</protein>
<dbReference type="STRING" id="765420.OSCT_0865"/>
<reference evidence="2 3" key="1">
    <citation type="journal article" date="2011" name="J. Bacteriol.">
        <title>Draft genome sequence of the anoxygenic filamentous phototrophic bacterium Oscillochloris trichoides subsp. DG-6.</title>
        <authorList>
            <person name="Kuznetsov B.B."/>
            <person name="Ivanovsky R.N."/>
            <person name="Keppen O.I."/>
            <person name="Sukhacheva M.V."/>
            <person name="Bumazhkin B.K."/>
            <person name="Patutina E.O."/>
            <person name="Beletsky A.V."/>
            <person name="Mardanov A.V."/>
            <person name="Baslerov R.V."/>
            <person name="Panteleeva A.N."/>
            <person name="Kolganova T.V."/>
            <person name="Ravin N.V."/>
            <person name="Skryabin K.G."/>
        </authorList>
    </citation>
    <scope>NUCLEOTIDE SEQUENCE [LARGE SCALE GENOMIC DNA]</scope>
    <source>
        <strain evidence="2 3">DG-6</strain>
    </source>
</reference>
<dbReference type="OrthoDB" id="161215at2"/>
<evidence type="ECO:0000256" key="1">
    <source>
        <dbReference type="SAM" id="Coils"/>
    </source>
</evidence>
<organism evidence="2 3">
    <name type="scientific">Oscillochloris trichoides DG-6</name>
    <dbReference type="NCBI Taxonomy" id="765420"/>
    <lineage>
        <taxon>Bacteria</taxon>
        <taxon>Bacillati</taxon>
        <taxon>Chloroflexota</taxon>
        <taxon>Chloroflexia</taxon>
        <taxon>Chloroflexales</taxon>
        <taxon>Chloroflexineae</taxon>
        <taxon>Oscillochloridaceae</taxon>
        <taxon>Oscillochloris</taxon>
    </lineage>
</organism>
<keyword evidence="3" id="KW-1185">Reference proteome</keyword>
<dbReference type="EMBL" id="ADVR01000018">
    <property type="protein sequence ID" value="EFO81276.1"/>
    <property type="molecule type" value="Genomic_DNA"/>
</dbReference>
<sequence length="199" mass="22688">MMADQKEPTSIPGKLAAWLWQRLPAGRQTPQEPLPQQLDAEQARIAERDQQVRDLLAQIRPPKEFQETLDELNARRLTLAQSENLAELRALRSAYDSWMADVEDLIGTRATQQERAERARQQMAQLRADLPAARALTPSEAAQLARLETRLADLNESEAKLERLWDSAQDRQVWIHQLGTAYRSLEAEALALWRAVCSK</sequence>
<feature type="coiled-coil region" evidence="1">
    <location>
        <begin position="102"/>
        <end position="164"/>
    </location>
</feature>
<proteinExistence type="predicted"/>
<name>E1IC14_9CHLR</name>
<comment type="caution">
    <text evidence="2">The sequence shown here is derived from an EMBL/GenBank/DDBJ whole genome shotgun (WGS) entry which is preliminary data.</text>
</comment>
<dbReference type="Proteomes" id="UP000054010">
    <property type="component" value="Unassembled WGS sequence"/>
</dbReference>